<reference evidence="3" key="1">
    <citation type="submission" date="2013-01" db="EMBL/GenBank/DDBJ databases">
        <title>Draft Genome Sequence of a Mulberry Tree, Morus notabilis C.K. Schneid.</title>
        <authorList>
            <person name="He N."/>
            <person name="Zhao S."/>
        </authorList>
    </citation>
    <scope>NUCLEOTIDE SEQUENCE</scope>
</reference>
<dbReference type="EMBL" id="KE344293">
    <property type="protein sequence ID" value="EXB56505.1"/>
    <property type="molecule type" value="Genomic_DNA"/>
</dbReference>
<evidence type="ECO:0000256" key="1">
    <source>
        <dbReference type="SAM" id="MobiDB-lite"/>
    </source>
</evidence>
<dbReference type="Proteomes" id="UP000030645">
    <property type="component" value="Unassembled WGS sequence"/>
</dbReference>
<keyword evidence="3" id="KW-1185">Reference proteome</keyword>
<feature type="compositionally biased region" description="Basic residues" evidence="1">
    <location>
        <begin position="118"/>
        <end position="136"/>
    </location>
</feature>
<feature type="region of interest" description="Disordered" evidence="1">
    <location>
        <begin position="83"/>
        <end position="157"/>
    </location>
</feature>
<accession>W9R7C0</accession>
<gene>
    <name evidence="2" type="ORF">L484_008886</name>
</gene>
<evidence type="ECO:0000313" key="2">
    <source>
        <dbReference type="EMBL" id="EXB56505.1"/>
    </source>
</evidence>
<organism evidence="2 3">
    <name type="scientific">Morus notabilis</name>
    <dbReference type="NCBI Taxonomy" id="981085"/>
    <lineage>
        <taxon>Eukaryota</taxon>
        <taxon>Viridiplantae</taxon>
        <taxon>Streptophyta</taxon>
        <taxon>Embryophyta</taxon>
        <taxon>Tracheophyta</taxon>
        <taxon>Spermatophyta</taxon>
        <taxon>Magnoliopsida</taxon>
        <taxon>eudicotyledons</taxon>
        <taxon>Gunneridae</taxon>
        <taxon>Pentapetalae</taxon>
        <taxon>rosids</taxon>
        <taxon>fabids</taxon>
        <taxon>Rosales</taxon>
        <taxon>Moraceae</taxon>
        <taxon>Moreae</taxon>
        <taxon>Morus</taxon>
    </lineage>
</organism>
<name>W9R7C0_9ROSA</name>
<feature type="compositionally biased region" description="Basic and acidic residues" evidence="1">
    <location>
        <begin position="87"/>
        <end position="101"/>
    </location>
</feature>
<proteinExistence type="predicted"/>
<sequence>MDFGGNHSNGGPASTTLNRDDAKDVLFNMKQPRRLTKLCANPVRHTPDDENSFNSSYSTDSFFIPDPDDCSLVIDRNLNITERPRRKGDEKRLPHVRENSLEKNTIIRAVSSDNPTNFKHKQKSSSSKNKRKRCNKRSSLSEQELGALPERTLGSSPKRTLRSIPELLVGVDFDSDFDLNHLQSRLPHSDLEKIQTTYYILSNVKL</sequence>
<evidence type="ECO:0000313" key="3">
    <source>
        <dbReference type="Proteomes" id="UP000030645"/>
    </source>
</evidence>
<protein>
    <submittedName>
        <fullName evidence="2">Uncharacterized protein</fullName>
    </submittedName>
</protein>
<dbReference type="AlphaFoldDB" id="W9R7C0"/>
<feature type="region of interest" description="Disordered" evidence="1">
    <location>
        <begin position="1"/>
        <end position="21"/>
    </location>
</feature>